<gene>
    <name evidence="2" type="primary">AVEN_56471_1</name>
    <name evidence="2" type="ORF">CEXT_608321</name>
</gene>
<feature type="region of interest" description="Disordered" evidence="1">
    <location>
        <begin position="1"/>
        <end position="21"/>
    </location>
</feature>
<name>A0AAV4T9N8_CAEEX</name>
<proteinExistence type="predicted"/>
<reference evidence="2 3" key="1">
    <citation type="submission" date="2021-06" db="EMBL/GenBank/DDBJ databases">
        <title>Caerostris extrusa draft genome.</title>
        <authorList>
            <person name="Kono N."/>
            <person name="Arakawa K."/>
        </authorList>
    </citation>
    <scope>NUCLEOTIDE SEQUENCE [LARGE SCALE GENOMIC DNA]</scope>
</reference>
<keyword evidence="3" id="KW-1185">Reference proteome</keyword>
<evidence type="ECO:0000256" key="1">
    <source>
        <dbReference type="SAM" id="MobiDB-lite"/>
    </source>
</evidence>
<sequence>MNREKNPWKRKRWTDQKGDKMKAIPNVEVKQLKLKQLEKELELENLWKERSASFKTEFEDDLVIVIKSVKTFYMPVPNRYELFHLFVQSLEKVFKVKNVFEELKSEILLNILGEKANNLIVYISEEDLKNYDN</sequence>
<protein>
    <submittedName>
        <fullName evidence="2">Uncharacterized protein</fullName>
    </submittedName>
</protein>
<accession>A0AAV4T9N8</accession>
<comment type="caution">
    <text evidence="2">The sequence shown here is derived from an EMBL/GenBank/DDBJ whole genome shotgun (WGS) entry which is preliminary data.</text>
</comment>
<evidence type="ECO:0000313" key="3">
    <source>
        <dbReference type="Proteomes" id="UP001054945"/>
    </source>
</evidence>
<evidence type="ECO:0000313" key="2">
    <source>
        <dbReference type="EMBL" id="GIY42904.1"/>
    </source>
</evidence>
<dbReference type="EMBL" id="BPLR01010909">
    <property type="protein sequence ID" value="GIY42904.1"/>
    <property type="molecule type" value="Genomic_DNA"/>
</dbReference>
<organism evidence="2 3">
    <name type="scientific">Caerostris extrusa</name>
    <name type="common">Bark spider</name>
    <name type="synonym">Caerostris bankana</name>
    <dbReference type="NCBI Taxonomy" id="172846"/>
    <lineage>
        <taxon>Eukaryota</taxon>
        <taxon>Metazoa</taxon>
        <taxon>Ecdysozoa</taxon>
        <taxon>Arthropoda</taxon>
        <taxon>Chelicerata</taxon>
        <taxon>Arachnida</taxon>
        <taxon>Araneae</taxon>
        <taxon>Araneomorphae</taxon>
        <taxon>Entelegynae</taxon>
        <taxon>Araneoidea</taxon>
        <taxon>Araneidae</taxon>
        <taxon>Caerostris</taxon>
    </lineage>
</organism>
<dbReference type="AlphaFoldDB" id="A0AAV4T9N8"/>
<dbReference type="Proteomes" id="UP001054945">
    <property type="component" value="Unassembled WGS sequence"/>
</dbReference>